<gene>
    <name evidence="2" type="ORF">Terrestrivirus3_95</name>
</gene>
<name>A0A3G4ZLW0_9VIRU</name>
<accession>A0A3G4ZLW0</accession>
<keyword evidence="1" id="KW-0804">Transcription</keyword>
<protein>
    <submittedName>
        <fullName evidence="2">Late transcription factor VLTF3-like protein</fullName>
    </submittedName>
</protein>
<organism evidence="2">
    <name type="scientific">Terrestrivirus sp</name>
    <dbReference type="NCBI Taxonomy" id="2487775"/>
    <lineage>
        <taxon>Viruses</taxon>
        <taxon>Varidnaviria</taxon>
        <taxon>Bamfordvirae</taxon>
        <taxon>Nucleocytoviricota</taxon>
        <taxon>Megaviricetes</taxon>
        <taxon>Imitervirales</taxon>
        <taxon>Mimiviridae</taxon>
        <taxon>Klosneuvirinae</taxon>
    </lineage>
</organism>
<dbReference type="InterPro" id="IPR007031">
    <property type="entry name" value="Poxvirus_VLTF3"/>
</dbReference>
<reference evidence="2" key="1">
    <citation type="submission" date="2018-10" db="EMBL/GenBank/DDBJ databases">
        <title>Hidden diversity of soil giant viruses.</title>
        <authorList>
            <person name="Schulz F."/>
            <person name="Alteio L."/>
            <person name="Goudeau D."/>
            <person name="Ryan E.M."/>
            <person name="Malmstrom R.R."/>
            <person name="Blanchard J."/>
            <person name="Woyke T."/>
        </authorList>
    </citation>
    <scope>NUCLEOTIDE SEQUENCE</scope>
    <source>
        <strain evidence="2">TEV1</strain>
    </source>
</reference>
<evidence type="ECO:0000256" key="1">
    <source>
        <dbReference type="ARBA" id="ARBA00023163"/>
    </source>
</evidence>
<dbReference type="EMBL" id="MK071981">
    <property type="protein sequence ID" value="AYV75826.1"/>
    <property type="molecule type" value="Genomic_DNA"/>
</dbReference>
<sequence length="76" mass="9390">MFKQIQEPFIRHCPTSRINFLSYSYVLHKIFMILKLKEYSHYFELLKSREKLRTQEAIWEKICNDLNWPFDSSMDI</sequence>
<dbReference type="GO" id="GO:0046782">
    <property type="term" value="P:regulation of viral transcription"/>
    <property type="evidence" value="ECO:0007669"/>
    <property type="project" value="InterPro"/>
</dbReference>
<proteinExistence type="predicted"/>
<dbReference type="Pfam" id="PF04947">
    <property type="entry name" value="Pox_VLTF3"/>
    <property type="match status" value="1"/>
</dbReference>
<evidence type="ECO:0000313" key="2">
    <source>
        <dbReference type="EMBL" id="AYV75826.1"/>
    </source>
</evidence>